<dbReference type="InterPro" id="IPR019426">
    <property type="entry name" value="7TM_GPCR_serpentine_rcpt_Srv"/>
</dbReference>
<keyword evidence="1" id="KW-0472">Membrane</keyword>
<protein>
    <submittedName>
        <fullName evidence="3">EXPERA domain-containing protein</fullName>
    </submittedName>
</protein>
<keyword evidence="1" id="KW-0812">Transmembrane</keyword>
<feature type="transmembrane region" description="Helical" evidence="1">
    <location>
        <begin position="44"/>
        <end position="64"/>
    </location>
</feature>
<reference evidence="3" key="1">
    <citation type="submission" date="2022-11" db="UniProtKB">
        <authorList>
            <consortium name="WormBaseParasite"/>
        </authorList>
    </citation>
    <scope>IDENTIFICATION</scope>
</reference>
<dbReference type="PANTHER" id="PTHR31748:SF1">
    <property type="entry name" value="SERPENTINE RECEPTOR, CLASS V"/>
    <property type="match status" value="1"/>
</dbReference>
<proteinExistence type="predicted"/>
<accession>A0A914XET3</accession>
<dbReference type="Proteomes" id="UP000887566">
    <property type="component" value="Unplaced"/>
</dbReference>
<dbReference type="AlphaFoldDB" id="A0A914XET3"/>
<dbReference type="Pfam" id="PF10323">
    <property type="entry name" value="7TM_GPCR_Srv"/>
    <property type="match status" value="1"/>
</dbReference>
<organism evidence="2 3">
    <name type="scientific">Plectus sambesii</name>
    <dbReference type="NCBI Taxonomy" id="2011161"/>
    <lineage>
        <taxon>Eukaryota</taxon>
        <taxon>Metazoa</taxon>
        <taxon>Ecdysozoa</taxon>
        <taxon>Nematoda</taxon>
        <taxon>Chromadorea</taxon>
        <taxon>Plectida</taxon>
        <taxon>Plectina</taxon>
        <taxon>Plectoidea</taxon>
        <taxon>Plectidae</taxon>
        <taxon>Plectus</taxon>
    </lineage>
</organism>
<evidence type="ECO:0000313" key="3">
    <source>
        <dbReference type="WBParaSite" id="PSAMB.scaffold7770size7137.g30508.t1"/>
    </source>
</evidence>
<feature type="transmembrane region" description="Helical" evidence="1">
    <location>
        <begin position="12"/>
        <end position="32"/>
    </location>
</feature>
<dbReference type="WBParaSite" id="PSAMB.scaffold7770size7137.g30508.t1">
    <property type="protein sequence ID" value="PSAMB.scaffold7770size7137.g30508.t1"/>
    <property type="gene ID" value="PSAMB.scaffold7770size7137.g30508"/>
</dbReference>
<sequence length="180" mass="20571">MYDIMLNITKLSTLLHSLISVPLYIACLTIVLRNRNTAPFNSPFFLIYIAHGLIDLANFFDYILGYKLPFWGYFPSLYEPLGQPNWFGKIIDFVDWSTGYIQSWIIVLVALNRVDIADMAALTSQMTPCCYVLDYIISGEVHGIMDGGVLSDFNTVSDHRLIRHFIRHTPTTTAPNQPRF</sequence>
<keyword evidence="1" id="KW-1133">Transmembrane helix</keyword>
<name>A0A914XET3_9BILA</name>
<keyword evidence="2" id="KW-1185">Reference proteome</keyword>
<dbReference type="PANTHER" id="PTHR31748">
    <property type="entry name" value="SERPENTINE RECEPTOR, CLASS V"/>
    <property type="match status" value="1"/>
</dbReference>
<evidence type="ECO:0000313" key="2">
    <source>
        <dbReference type="Proteomes" id="UP000887566"/>
    </source>
</evidence>
<evidence type="ECO:0000256" key="1">
    <source>
        <dbReference type="SAM" id="Phobius"/>
    </source>
</evidence>